<dbReference type="Pfam" id="PF11185">
    <property type="entry name" value="DUF2971"/>
    <property type="match status" value="1"/>
</dbReference>
<comment type="caution">
    <text evidence="1">The sequence shown here is derived from an EMBL/GenBank/DDBJ whole genome shotgun (WGS) entry which is preliminary data.</text>
</comment>
<dbReference type="Proteomes" id="UP001246244">
    <property type="component" value="Unassembled WGS sequence"/>
</dbReference>
<name>A0ABU2D470_9EURY</name>
<accession>A0ABU2D470</accession>
<dbReference type="RefSeq" id="WP_310576813.1">
    <property type="nucleotide sequence ID" value="NZ_JAVKPK010000067.1"/>
</dbReference>
<organism evidence="1 2">
    <name type="scientific">Methanosarcina baikalica</name>
    <dbReference type="NCBI Taxonomy" id="3073890"/>
    <lineage>
        <taxon>Archaea</taxon>
        <taxon>Methanobacteriati</taxon>
        <taxon>Methanobacteriota</taxon>
        <taxon>Stenosarchaea group</taxon>
        <taxon>Methanomicrobia</taxon>
        <taxon>Methanosarcinales</taxon>
        <taxon>Methanosarcinaceae</taxon>
        <taxon>Methanosarcina</taxon>
    </lineage>
</organism>
<proteinExistence type="predicted"/>
<evidence type="ECO:0000313" key="2">
    <source>
        <dbReference type="Proteomes" id="UP001246244"/>
    </source>
</evidence>
<evidence type="ECO:0000313" key="1">
    <source>
        <dbReference type="EMBL" id="MDR7666784.1"/>
    </source>
</evidence>
<protein>
    <submittedName>
        <fullName evidence="1">DUF2971 domain-containing protein</fullName>
    </submittedName>
</protein>
<dbReference type="InterPro" id="IPR021352">
    <property type="entry name" value="DUF2971"/>
</dbReference>
<dbReference type="EMBL" id="JAVKPK010000067">
    <property type="protein sequence ID" value="MDR7666784.1"/>
    <property type="molecule type" value="Genomic_DNA"/>
</dbReference>
<sequence>MTEIKYGNNVFYKYRPINKYTDSLLINNELYFNYPDNFNDPFDCKLDCYHKGTLNEWITFFTQRGIHPVEAHNTIREYLKEGIMKQKNDGILLDNTKKNNLALYKDVNGILDIGNKLRPCCFSELRNDILMWSRYAQEHTGICLIFKSVDYGDHCVLPLNSPHYLPFFEVNYTENKPKKVNLMDMSDKEEIIRLMEFMRTKSKKWEYEKERRLLATIYDREGKETINFQKDALAGIIFGLKIEPDAARHIKELVDEYYKGINVKLYRTYEIRGKYEIDFKEIVDFDKYIRLL</sequence>
<keyword evidence="2" id="KW-1185">Reference proteome</keyword>
<gene>
    <name evidence="1" type="ORF">RG963_13545</name>
</gene>
<reference evidence="2" key="1">
    <citation type="submission" date="2023-07" db="EMBL/GenBank/DDBJ databases">
        <title>Whole-genome sequencing of a new Methanosarcina sp. Z-7115.</title>
        <authorList>
            <person name="Zhilina T.N."/>
            <person name="Merkel A.Y."/>
        </authorList>
    </citation>
    <scope>NUCLEOTIDE SEQUENCE [LARGE SCALE GENOMIC DNA]</scope>
    <source>
        <strain evidence="2">Z-7115</strain>
    </source>
</reference>
<feature type="non-terminal residue" evidence="1">
    <location>
        <position position="292"/>
    </location>
</feature>